<feature type="chain" id="PRO_5011716859" evidence="2">
    <location>
        <begin position="19"/>
        <end position="88"/>
    </location>
</feature>
<dbReference type="InterPro" id="IPR007029">
    <property type="entry name" value="YHS_dom"/>
</dbReference>
<keyword evidence="2" id="KW-0732">Signal</keyword>
<dbReference type="SUPFAM" id="SSF47240">
    <property type="entry name" value="Ferritin-like"/>
    <property type="match status" value="1"/>
</dbReference>
<sequence length="88" mass="9573">MKRFLIILAVLGANFTQAQTPKTPAGAKTEHAHAAQTNPAENTIDPVCKMSISKDTRSVSTHKGKKIGFCSVVCKERFDKNPAKYAVK</sequence>
<dbReference type="SMART" id="SM00746">
    <property type="entry name" value="TRASH"/>
    <property type="match status" value="1"/>
</dbReference>
<protein>
    <submittedName>
        <fullName evidence="4">YHS domain-containing protein</fullName>
    </submittedName>
</protein>
<name>A0A1I5VBP6_9BACT</name>
<gene>
    <name evidence="4" type="ORF">SAMN04515674_10928</name>
</gene>
<dbReference type="GO" id="GO:0016491">
    <property type="term" value="F:oxidoreductase activity"/>
    <property type="evidence" value="ECO:0007669"/>
    <property type="project" value="InterPro"/>
</dbReference>
<feature type="domain" description="TRASH" evidence="3">
    <location>
        <begin position="45"/>
        <end position="82"/>
    </location>
</feature>
<dbReference type="Proteomes" id="UP000199306">
    <property type="component" value="Unassembled WGS sequence"/>
</dbReference>
<dbReference type="InterPro" id="IPR009078">
    <property type="entry name" value="Ferritin-like_SF"/>
</dbReference>
<evidence type="ECO:0000313" key="4">
    <source>
        <dbReference type="EMBL" id="SFQ04933.1"/>
    </source>
</evidence>
<feature type="signal peptide" evidence="2">
    <location>
        <begin position="1"/>
        <end position="18"/>
    </location>
</feature>
<dbReference type="InterPro" id="IPR011017">
    <property type="entry name" value="TRASH_dom"/>
</dbReference>
<feature type="region of interest" description="Disordered" evidence="1">
    <location>
        <begin position="19"/>
        <end position="40"/>
    </location>
</feature>
<accession>A0A1I5VBP6</accession>
<dbReference type="AlphaFoldDB" id="A0A1I5VBP6"/>
<dbReference type="EMBL" id="FOXH01000009">
    <property type="protein sequence ID" value="SFQ04933.1"/>
    <property type="molecule type" value="Genomic_DNA"/>
</dbReference>
<dbReference type="STRING" id="1079859.SAMN04515674_10928"/>
<dbReference type="RefSeq" id="WP_092018064.1">
    <property type="nucleotide sequence ID" value="NZ_FOXH01000009.1"/>
</dbReference>
<dbReference type="Gene3D" id="1.10.620.20">
    <property type="entry name" value="Ribonucleotide Reductase, subunit A"/>
    <property type="match status" value="1"/>
</dbReference>
<organism evidence="4 5">
    <name type="scientific">Pseudarcicella hirudinis</name>
    <dbReference type="NCBI Taxonomy" id="1079859"/>
    <lineage>
        <taxon>Bacteria</taxon>
        <taxon>Pseudomonadati</taxon>
        <taxon>Bacteroidota</taxon>
        <taxon>Cytophagia</taxon>
        <taxon>Cytophagales</taxon>
        <taxon>Flectobacillaceae</taxon>
        <taxon>Pseudarcicella</taxon>
    </lineage>
</organism>
<reference evidence="4 5" key="1">
    <citation type="submission" date="2016-10" db="EMBL/GenBank/DDBJ databases">
        <authorList>
            <person name="de Groot N.N."/>
        </authorList>
    </citation>
    <scope>NUCLEOTIDE SEQUENCE [LARGE SCALE GENOMIC DNA]</scope>
    <source>
        <strain evidence="5">E92,LMG 26720,CCM 7988</strain>
    </source>
</reference>
<dbReference type="OrthoDB" id="6382410at2"/>
<keyword evidence="5" id="KW-1185">Reference proteome</keyword>
<evidence type="ECO:0000256" key="1">
    <source>
        <dbReference type="SAM" id="MobiDB-lite"/>
    </source>
</evidence>
<evidence type="ECO:0000256" key="2">
    <source>
        <dbReference type="SAM" id="SignalP"/>
    </source>
</evidence>
<dbReference type="Pfam" id="PF04945">
    <property type="entry name" value="YHS"/>
    <property type="match status" value="1"/>
</dbReference>
<dbReference type="InterPro" id="IPR012348">
    <property type="entry name" value="RNR-like"/>
</dbReference>
<evidence type="ECO:0000313" key="5">
    <source>
        <dbReference type="Proteomes" id="UP000199306"/>
    </source>
</evidence>
<proteinExistence type="predicted"/>
<evidence type="ECO:0000259" key="3">
    <source>
        <dbReference type="SMART" id="SM00746"/>
    </source>
</evidence>